<evidence type="ECO:0000313" key="2">
    <source>
        <dbReference type="EMBL" id="MCF2870153.1"/>
    </source>
</evidence>
<keyword evidence="3" id="KW-1185">Reference proteome</keyword>
<reference evidence="2 3" key="1">
    <citation type="submission" date="2022-01" db="EMBL/GenBank/DDBJ databases">
        <title>Octadecabacter sp. nov., isolated from a marine alga.</title>
        <authorList>
            <person name="Jin M.S."/>
            <person name="Kim H.M."/>
            <person name="Han D.M."/>
            <person name="Jung J.J."/>
            <person name="Jeon C.O."/>
        </authorList>
    </citation>
    <scope>NUCLEOTIDE SEQUENCE [LARGE SCALE GENOMIC DNA]</scope>
    <source>
        <strain evidence="2 3">G9-8</strain>
    </source>
</reference>
<dbReference type="SUPFAM" id="SSF50475">
    <property type="entry name" value="FMN-binding split barrel"/>
    <property type="match status" value="1"/>
</dbReference>
<accession>A0ABS9CVU9</accession>
<dbReference type="RefSeq" id="WP_235224265.1">
    <property type="nucleotide sequence ID" value="NZ_JAKGAQ010000001.1"/>
</dbReference>
<dbReference type="PANTHER" id="PTHR39336:SF1">
    <property type="entry name" value="PYRIDOXAMINE PHOSPHATE OXIDASE FAMILY PROTEIN (AFU_ORTHOLOGUE AFUA_6G11440)"/>
    <property type="match status" value="1"/>
</dbReference>
<sequence length="183" mass="20467">MGIKTDRLNRSFRAFIEDQAVFFVATAGPEGRVNMSPKGMDSLRILSDQKIVWLSMSGSGNETAAHMLQDPRMTLMFCAFKGDALILRTYGQARVIHPRDAQWDEYYGLFDDFTGARNIFVLDIDLVTTSCGSGVPEMSVVRSRGETEMEPFFADMGPEKVKAFWKKKNSTSLDGQPTGIFDD</sequence>
<dbReference type="InterPro" id="IPR011576">
    <property type="entry name" value="Pyridox_Oxase_N"/>
</dbReference>
<evidence type="ECO:0000259" key="1">
    <source>
        <dbReference type="Pfam" id="PF01243"/>
    </source>
</evidence>
<organism evidence="2 3">
    <name type="scientific">Octadecabacter dasysiphoniae</name>
    <dbReference type="NCBI Taxonomy" id="2909341"/>
    <lineage>
        <taxon>Bacteria</taxon>
        <taxon>Pseudomonadati</taxon>
        <taxon>Pseudomonadota</taxon>
        <taxon>Alphaproteobacteria</taxon>
        <taxon>Rhodobacterales</taxon>
        <taxon>Roseobacteraceae</taxon>
        <taxon>Octadecabacter</taxon>
    </lineage>
</organism>
<dbReference type="Proteomes" id="UP001200557">
    <property type="component" value="Unassembled WGS sequence"/>
</dbReference>
<dbReference type="EMBL" id="JAKGAQ010000001">
    <property type="protein sequence ID" value="MCF2870153.1"/>
    <property type="molecule type" value="Genomic_DNA"/>
</dbReference>
<protein>
    <submittedName>
        <fullName evidence="2">Pyridoxamine 5'-phosphate oxidase family protein</fullName>
    </submittedName>
</protein>
<feature type="domain" description="Pyridoxamine 5'-phosphate oxidase N-terminal" evidence="1">
    <location>
        <begin position="11"/>
        <end position="106"/>
    </location>
</feature>
<comment type="caution">
    <text evidence="2">The sequence shown here is derived from an EMBL/GenBank/DDBJ whole genome shotgun (WGS) entry which is preliminary data.</text>
</comment>
<evidence type="ECO:0000313" key="3">
    <source>
        <dbReference type="Proteomes" id="UP001200557"/>
    </source>
</evidence>
<dbReference type="InterPro" id="IPR012349">
    <property type="entry name" value="Split_barrel_FMN-bd"/>
</dbReference>
<dbReference type="Gene3D" id="2.30.110.10">
    <property type="entry name" value="Electron Transport, Fmn-binding Protein, Chain A"/>
    <property type="match status" value="1"/>
</dbReference>
<dbReference type="PANTHER" id="PTHR39336">
    <property type="entry name" value="PYRIDOXAMINE PHOSPHATE OXIDASE FAMILY PROTEIN (AFU_ORTHOLOGUE AFUA_6G11440)"/>
    <property type="match status" value="1"/>
</dbReference>
<proteinExistence type="predicted"/>
<gene>
    <name evidence="2" type="ORF">L0664_03655</name>
</gene>
<dbReference type="Pfam" id="PF01243">
    <property type="entry name" value="PNPOx_N"/>
    <property type="match status" value="1"/>
</dbReference>
<name>A0ABS9CVU9_9RHOB</name>